<proteinExistence type="predicted"/>
<dbReference type="Pfam" id="PF00686">
    <property type="entry name" value="CBM_20"/>
    <property type="match status" value="1"/>
</dbReference>
<keyword evidence="2" id="KW-0624">Polysaccharide degradation</keyword>
<keyword evidence="1" id="KW-0119">Carbohydrate metabolism</keyword>
<dbReference type="GO" id="GO:0000272">
    <property type="term" value="P:polysaccharide catabolic process"/>
    <property type="evidence" value="ECO:0007669"/>
    <property type="project" value="UniProtKB-KW"/>
</dbReference>
<evidence type="ECO:0000256" key="3">
    <source>
        <dbReference type="SAM" id="MobiDB-lite"/>
    </source>
</evidence>
<dbReference type="SUPFAM" id="SSF49452">
    <property type="entry name" value="Starch-binding domain-like"/>
    <property type="match status" value="1"/>
</dbReference>
<dbReference type="GO" id="GO:2001070">
    <property type="term" value="F:starch binding"/>
    <property type="evidence" value="ECO:0007669"/>
    <property type="project" value="InterPro"/>
</dbReference>
<gene>
    <name evidence="5" type="primary">FGENESH: predicted gene_11.27</name>
    <name evidence="6" type="ORF">AAT19DRAFT_9721</name>
    <name evidence="5" type="ORF">BN2166_0055310</name>
</gene>
<reference evidence="6 8" key="2">
    <citation type="journal article" date="2018" name="Elife">
        <title>Functional genomics of lipid metabolism in the oleaginous yeast Rhodosporidium toruloides.</title>
        <authorList>
            <person name="Coradetti S.T."/>
            <person name="Pinel D."/>
            <person name="Geiselman G."/>
            <person name="Ito M."/>
            <person name="Mondo S."/>
            <person name="Reilly M.C."/>
            <person name="Cheng Y.F."/>
            <person name="Bauer S."/>
            <person name="Grigoriev I."/>
            <person name="Gladden J.M."/>
            <person name="Simmons B.A."/>
            <person name="Brem R."/>
            <person name="Arkin A.P."/>
            <person name="Skerker J.M."/>
        </authorList>
    </citation>
    <scope>NUCLEOTIDE SEQUENCE [LARGE SCALE GENOMIC DNA]</scope>
    <source>
        <strain evidence="6 8">NBRC 0880</strain>
    </source>
</reference>
<name>A0A0K3CMG8_RHOTO</name>
<evidence type="ECO:0000259" key="4">
    <source>
        <dbReference type="PROSITE" id="PS51166"/>
    </source>
</evidence>
<dbReference type="Gene3D" id="2.60.40.10">
    <property type="entry name" value="Immunoglobulins"/>
    <property type="match status" value="1"/>
</dbReference>
<dbReference type="InterPro" id="IPR013783">
    <property type="entry name" value="Ig-like_fold"/>
</dbReference>
<evidence type="ECO:0000256" key="1">
    <source>
        <dbReference type="ARBA" id="ARBA00023277"/>
    </source>
</evidence>
<sequence>MNPDPHPPLTRTEMLLQDEINELIHLANAREPELVHTCVRRIEQDLNDEEIYTPLRNRPLVEGLMRCTLAYARARFGHLEAAKQQLGEIGKLAGRVKDVEGEGVERLMRRAQGIAAHFCLGPDVVGSVVPYKPEIEAVTTGEEGEVGEAEVGGEAGAGAAEGALERQAGGEGEGIEGTEGGSLMEGIESLAEKVPQAFELEKPLARKAEGTPEVTPTAAVFETPVRPARRPSQRRKLDEAPSAASIFTSGSSLAISTAPTSTESASKYDDRMRSLSPSPPPRIELQFEVRAKLQPGTTLVLVGGGPDLGAWNPHDGILLFEDEDEPGVFIGGVQVKGYPETQPLEYKLAKIDTKTGAVVWERRGQGNRFLERAGGLVEIEWEE</sequence>
<feature type="compositionally biased region" description="Polar residues" evidence="3">
    <location>
        <begin position="254"/>
        <end position="265"/>
    </location>
</feature>
<dbReference type="PROSITE" id="PS51166">
    <property type="entry name" value="CBM20"/>
    <property type="match status" value="1"/>
</dbReference>
<dbReference type="EMBL" id="CWKI01000011">
    <property type="protein sequence ID" value="CTR09670.1"/>
    <property type="molecule type" value="Genomic_DNA"/>
</dbReference>
<dbReference type="InterPro" id="IPR013784">
    <property type="entry name" value="Carb-bd-like_fold"/>
</dbReference>
<evidence type="ECO:0000256" key="2">
    <source>
        <dbReference type="ARBA" id="ARBA00023326"/>
    </source>
</evidence>
<feature type="domain" description="CBM20" evidence="4">
    <location>
        <begin position="277"/>
        <end position="383"/>
    </location>
</feature>
<keyword evidence="7" id="KW-1185">Reference proteome</keyword>
<dbReference type="AlphaFoldDB" id="A0A0K3CMG8"/>
<reference evidence="5 7" key="1">
    <citation type="submission" date="2015-07" db="EMBL/GenBank/DDBJ databases">
        <authorList>
            <person name="Cajimat M.N.B."/>
            <person name="Milazzo M.L."/>
            <person name="Fulhorst C.F."/>
        </authorList>
    </citation>
    <scope>NUCLEOTIDE SEQUENCE [LARGE SCALE GENOMIC DNA]</scope>
    <source>
        <strain evidence="5">Single colony</strain>
    </source>
</reference>
<organism evidence="5 7">
    <name type="scientific">Rhodotorula toruloides</name>
    <name type="common">Yeast</name>
    <name type="synonym">Rhodosporidium toruloides</name>
    <dbReference type="NCBI Taxonomy" id="5286"/>
    <lineage>
        <taxon>Eukaryota</taxon>
        <taxon>Fungi</taxon>
        <taxon>Dikarya</taxon>
        <taxon>Basidiomycota</taxon>
        <taxon>Pucciniomycotina</taxon>
        <taxon>Microbotryomycetes</taxon>
        <taxon>Sporidiobolales</taxon>
        <taxon>Sporidiobolaceae</taxon>
        <taxon>Rhodotorula</taxon>
    </lineage>
</organism>
<evidence type="ECO:0000313" key="8">
    <source>
        <dbReference type="Proteomes" id="UP000239560"/>
    </source>
</evidence>
<dbReference type="Proteomes" id="UP000199069">
    <property type="component" value="Unassembled WGS sequence"/>
</dbReference>
<dbReference type="EMBL" id="LCTV02000011">
    <property type="protein sequence ID" value="PRQ71606.1"/>
    <property type="molecule type" value="Genomic_DNA"/>
</dbReference>
<evidence type="ECO:0000313" key="5">
    <source>
        <dbReference type="EMBL" id="CTR09670.1"/>
    </source>
</evidence>
<evidence type="ECO:0000313" key="6">
    <source>
        <dbReference type="EMBL" id="PRQ71606.1"/>
    </source>
</evidence>
<feature type="region of interest" description="Disordered" evidence="3">
    <location>
        <begin position="254"/>
        <end position="280"/>
    </location>
</feature>
<dbReference type="SMART" id="SM01065">
    <property type="entry name" value="CBM_2"/>
    <property type="match status" value="1"/>
</dbReference>
<protein>
    <submittedName>
        <fullName evidence="5">FGENESH: predicted gene_11.27 protein</fullName>
    </submittedName>
</protein>
<dbReference type="Proteomes" id="UP000239560">
    <property type="component" value="Unassembled WGS sequence"/>
</dbReference>
<dbReference type="InterPro" id="IPR002044">
    <property type="entry name" value="CBM20"/>
</dbReference>
<evidence type="ECO:0000313" key="7">
    <source>
        <dbReference type="Proteomes" id="UP000199069"/>
    </source>
</evidence>
<accession>A0A0K3CMG8</accession>